<feature type="repeat" description="TPR" evidence="2">
    <location>
        <begin position="446"/>
        <end position="479"/>
    </location>
</feature>
<dbReference type="OrthoDB" id="428342at2759"/>
<dbReference type="Gene3D" id="1.10.750.10">
    <property type="entry name" value="von Hippel-Lindau disease tumour suppressor, alpha domain"/>
    <property type="match status" value="1"/>
</dbReference>
<dbReference type="InterPro" id="IPR037139">
    <property type="entry name" value="VHL_alpha_dom_sf"/>
</dbReference>
<reference evidence="4" key="2">
    <citation type="submission" date="2017-10" db="EMBL/GenBank/DDBJ databases">
        <title>Ladona fulva Genome sequencing and assembly.</title>
        <authorList>
            <person name="Murali S."/>
            <person name="Richards S."/>
            <person name="Bandaranaike D."/>
            <person name="Bellair M."/>
            <person name="Blankenburg K."/>
            <person name="Chao H."/>
            <person name="Dinh H."/>
            <person name="Doddapaneni H."/>
            <person name="Dugan-Rocha S."/>
            <person name="Elkadiri S."/>
            <person name="Gnanaolivu R."/>
            <person name="Hernandez B."/>
            <person name="Skinner E."/>
            <person name="Javaid M."/>
            <person name="Lee S."/>
            <person name="Li M."/>
            <person name="Ming W."/>
            <person name="Munidasa M."/>
            <person name="Muniz J."/>
            <person name="Nguyen L."/>
            <person name="Hughes D."/>
            <person name="Osuji N."/>
            <person name="Pu L.-L."/>
            <person name="Puazo M."/>
            <person name="Qu C."/>
            <person name="Quiroz J."/>
            <person name="Raj R."/>
            <person name="Weissenberger G."/>
            <person name="Xin Y."/>
            <person name="Zou X."/>
            <person name="Han Y."/>
            <person name="Worley K."/>
            <person name="Muzny D."/>
            <person name="Gibbs R."/>
        </authorList>
    </citation>
    <scope>NUCLEOTIDE SEQUENCE</scope>
    <source>
        <strain evidence="4">Sampled in the wild</strain>
    </source>
</reference>
<dbReference type="SUPFAM" id="SSF48452">
    <property type="entry name" value="TPR-like"/>
    <property type="match status" value="1"/>
</dbReference>
<dbReference type="Proteomes" id="UP000792457">
    <property type="component" value="Unassembled WGS sequence"/>
</dbReference>
<dbReference type="Pfam" id="PF14559">
    <property type="entry name" value="TPR_19"/>
    <property type="match status" value="1"/>
</dbReference>
<dbReference type="PROSITE" id="PS50005">
    <property type="entry name" value="TPR"/>
    <property type="match status" value="1"/>
</dbReference>
<evidence type="ECO:0000259" key="3">
    <source>
        <dbReference type="Pfam" id="PF01847"/>
    </source>
</evidence>
<dbReference type="GO" id="GO:0005794">
    <property type="term" value="C:Golgi apparatus"/>
    <property type="evidence" value="ECO:0007669"/>
    <property type="project" value="TreeGrafter"/>
</dbReference>
<evidence type="ECO:0000313" key="5">
    <source>
        <dbReference type="Proteomes" id="UP000792457"/>
    </source>
</evidence>
<dbReference type="SMART" id="SM00028">
    <property type="entry name" value="TPR"/>
    <property type="match status" value="2"/>
</dbReference>
<accession>A0A8K0KE85</accession>
<dbReference type="EMBL" id="KZ308661">
    <property type="protein sequence ID" value="KAG8232842.1"/>
    <property type="molecule type" value="Genomic_DNA"/>
</dbReference>
<name>A0A8K0KE85_LADFU</name>
<comment type="similarity">
    <text evidence="1">Belongs to the VHL family.</text>
</comment>
<dbReference type="FunFam" id="2.60.40.780:FF:000001">
    <property type="entry name" value="von Hippel-Lindau disease tumor suppressor"/>
    <property type="match status" value="1"/>
</dbReference>
<dbReference type="Gene3D" id="1.25.40.10">
    <property type="entry name" value="Tetratricopeptide repeat domain"/>
    <property type="match status" value="1"/>
</dbReference>
<protein>
    <recommendedName>
        <fullName evidence="3">von Hippel-Lindau disease tumour suppressor beta domain-containing protein</fullName>
    </recommendedName>
</protein>
<dbReference type="InterPro" id="IPR011990">
    <property type="entry name" value="TPR-like_helical_dom_sf"/>
</dbReference>
<dbReference type="Pfam" id="PF01847">
    <property type="entry name" value="VHL"/>
    <property type="match status" value="1"/>
</dbReference>
<dbReference type="SUPFAM" id="SSF49468">
    <property type="entry name" value="VHL"/>
    <property type="match status" value="1"/>
</dbReference>
<proteinExistence type="inferred from homology"/>
<dbReference type="InterPro" id="IPR024053">
    <property type="entry name" value="VHL_beta_dom"/>
</dbReference>
<gene>
    <name evidence="4" type="ORF">J437_LFUL012646</name>
</gene>
<dbReference type="InterPro" id="IPR022772">
    <property type="entry name" value="VHL_tumour_suppress_b/a_dom"/>
</dbReference>
<dbReference type="GO" id="GO:0030008">
    <property type="term" value="C:TRAPP complex"/>
    <property type="evidence" value="ECO:0007669"/>
    <property type="project" value="TreeGrafter"/>
</dbReference>
<dbReference type="InterPro" id="IPR019734">
    <property type="entry name" value="TPR_rpt"/>
</dbReference>
<evidence type="ECO:0000256" key="2">
    <source>
        <dbReference type="PROSITE-ProRule" id="PRU00339"/>
    </source>
</evidence>
<dbReference type="CDD" id="cd05468">
    <property type="entry name" value="pVHL"/>
    <property type="match status" value="1"/>
</dbReference>
<feature type="domain" description="von Hippel-Lindau disease tumour suppressor beta" evidence="3">
    <location>
        <begin position="558"/>
        <end position="633"/>
    </location>
</feature>
<keyword evidence="2" id="KW-0802">TPR repeat</keyword>
<dbReference type="Gene3D" id="2.60.40.780">
    <property type="entry name" value="von Hippel-Lindau disease tumour suppressor, beta domain"/>
    <property type="match status" value="1"/>
</dbReference>
<dbReference type="PANTHER" id="PTHR21581">
    <property type="entry name" value="D-ALANYL-D-ALANINE CARBOXYPEPTIDASE"/>
    <property type="match status" value="1"/>
</dbReference>
<comment type="caution">
    <text evidence="4">The sequence shown here is derived from an EMBL/GenBank/DDBJ whole genome shotgun (WGS) entry which is preliminary data.</text>
</comment>
<evidence type="ECO:0000256" key="1">
    <source>
        <dbReference type="ARBA" id="ARBA00010057"/>
    </source>
</evidence>
<dbReference type="InterPro" id="IPR036208">
    <property type="entry name" value="VHL_sf"/>
</dbReference>
<dbReference type="AlphaFoldDB" id="A0A8K0KE85"/>
<dbReference type="PANTHER" id="PTHR21581:SF6">
    <property type="entry name" value="TRAFFICKING PROTEIN PARTICLE COMPLEX SUBUNIT 12"/>
    <property type="match status" value="1"/>
</dbReference>
<dbReference type="InterPro" id="IPR037140">
    <property type="entry name" value="VHL_beta_dom_sf"/>
</dbReference>
<sequence>MNPNQPLFPNTYCQTGTDENYLDQVTIGNSSYSPNQDVQNNFNITRGNTYDQSAPDPLRDVDRLREQFTVCTIYAEDEENQTSLGGPPDNAFSKRADINQENVNAILTAVNPSRPSGSAGDAERRRDAWIPGPRTLRALQEVASGGSGSLPEGEALTMPGVMLDSDLGDPVGEMMAHYLGEAEASKRKVLVADDVTQDDRGLRQLIEAGCLRAAVNLTGRLLSLYGQGRGRAGQPAKHTHHSLQLWYTRLALLVRLRMFGAASDEAAAFDPCLDRPDLYFAFRPELHGDRSGSVAPFALRLLIAELPAYLPSTGSSGGGCERAFDNLFAVLATVEKILLNLRRGLCEDGSQPLLSEDDRNKSLQLWSERRKRVLFSITNCAVYAKDYELAVKTLQPMVEEAEAQGNGRSLRSALGRLLLQLGDVAGAEHHFALARKGSPGTKADEVCELIDRGLVAVAQNAFREALQFFRKALQLDPGNVLVSNNIAVCLLYLGRLRDALEVAEAAIEANPAQALHESVLLNVCTLYELRSACRARSKVAMLKLLATHKESADGREKLRSLHSEHKAYVRFRNITVRKVDVIWLNYEGSQVKYRTLKPGEFFDVNTFLSHPWLFRDSETQDKLVVRCKEIFRPPVPIDQGAGGANQNRRVTRTEVCITIPVYSLKERAMQVICSYISQPEDVFQLDLPDTLRSELMYKIRILRRT</sequence>
<reference evidence="4" key="1">
    <citation type="submission" date="2013-04" db="EMBL/GenBank/DDBJ databases">
        <authorList>
            <person name="Qu J."/>
            <person name="Murali S.C."/>
            <person name="Bandaranaike D."/>
            <person name="Bellair M."/>
            <person name="Blankenburg K."/>
            <person name="Chao H."/>
            <person name="Dinh H."/>
            <person name="Doddapaneni H."/>
            <person name="Downs B."/>
            <person name="Dugan-Rocha S."/>
            <person name="Elkadiri S."/>
            <person name="Gnanaolivu R.D."/>
            <person name="Hernandez B."/>
            <person name="Javaid M."/>
            <person name="Jayaseelan J.C."/>
            <person name="Lee S."/>
            <person name="Li M."/>
            <person name="Ming W."/>
            <person name="Munidasa M."/>
            <person name="Muniz J."/>
            <person name="Nguyen L."/>
            <person name="Ongeri F."/>
            <person name="Osuji N."/>
            <person name="Pu L.-L."/>
            <person name="Puazo M."/>
            <person name="Qu C."/>
            <person name="Quiroz J."/>
            <person name="Raj R."/>
            <person name="Weissenberger G."/>
            <person name="Xin Y."/>
            <person name="Zou X."/>
            <person name="Han Y."/>
            <person name="Richards S."/>
            <person name="Worley K."/>
            <person name="Muzny D."/>
            <person name="Gibbs R."/>
        </authorList>
    </citation>
    <scope>NUCLEOTIDE SEQUENCE</scope>
    <source>
        <strain evidence="4">Sampled in the wild</strain>
    </source>
</reference>
<keyword evidence="5" id="KW-1185">Reference proteome</keyword>
<organism evidence="4 5">
    <name type="scientific">Ladona fulva</name>
    <name type="common">Scarce chaser dragonfly</name>
    <name type="synonym">Libellula fulva</name>
    <dbReference type="NCBI Taxonomy" id="123851"/>
    <lineage>
        <taxon>Eukaryota</taxon>
        <taxon>Metazoa</taxon>
        <taxon>Ecdysozoa</taxon>
        <taxon>Arthropoda</taxon>
        <taxon>Hexapoda</taxon>
        <taxon>Insecta</taxon>
        <taxon>Pterygota</taxon>
        <taxon>Palaeoptera</taxon>
        <taxon>Odonata</taxon>
        <taxon>Epiprocta</taxon>
        <taxon>Anisoptera</taxon>
        <taxon>Libelluloidea</taxon>
        <taxon>Libellulidae</taxon>
        <taxon>Ladona</taxon>
    </lineage>
</organism>
<evidence type="ECO:0000313" key="4">
    <source>
        <dbReference type="EMBL" id="KAG8232842.1"/>
    </source>
</evidence>